<dbReference type="EMBL" id="CAXHTA020000009">
    <property type="protein sequence ID" value="CAL5223734.1"/>
    <property type="molecule type" value="Genomic_DNA"/>
</dbReference>
<feature type="compositionally biased region" description="Low complexity" evidence="1">
    <location>
        <begin position="355"/>
        <end position="368"/>
    </location>
</feature>
<keyword evidence="4" id="KW-1185">Reference proteome</keyword>
<dbReference type="InterPro" id="IPR039136">
    <property type="entry name" value="NUFIP1-like"/>
</dbReference>
<feature type="compositionally biased region" description="Gly residues" evidence="1">
    <location>
        <begin position="258"/>
        <end position="284"/>
    </location>
</feature>
<gene>
    <name evidence="3" type="primary">g6294</name>
    <name evidence="3" type="ORF">VP750_LOCUS5393</name>
</gene>
<protein>
    <submittedName>
        <fullName evidence="3">G6294 protein</fullName>
    </submittedName>
</protein>
<evidence type="ECO:0000313" key="4">
    <source>
        <dbReference type="Proteomes" id="UP001497392"/>
    </source>
</evidence>
<name>A0ABP1FV09_9CHLO</name>
<feature type="compositionally biased region" description="Basic and acidic residues" evidence="1">
    <location>
        <begin position="216"/>
        <end position="226"/>
    </location>
</feature>
<feature type="region of interest" description="Disordered" evidence="1">
    <location>
        <begin position="1"/>
        <end position="226"/>
    </location>
</feature>
<reference evidence="3 4" key="1">
    <citation type="submission" date="2024-06" db="EMBL/GenBank/DDBJ databases">
        <authorList>
            <person name="Kraege A."/>
            <person name="Thomma B."/>
        </authorList>
    </citation>
    <scope>NUCLEOTIDE SEQUENCE [LARGE SCALE GENOMIC DNA]</scope>
</reference>
<evidence type="ECO:0000313" key="3">
    <source>
        <dbReference type="EMBL" id="CAL5223734.1"/>
    </source>
</evidence>
<evidence type="ECO:0000256" key="1">
    <source>
        <dbReference type="SAM" id="MobiDB-lite"/>
    </source>
</evidence>
<feature type="region of interest" description="Disordered" evidence="1">
    <location>
        <begin position="256"/>
        <end position="407"/>
    </location>
</feature>
<feature type="compositionally biased region" description="Low complexity" evidence="1">
    <location>
        <begin position="134"/>
        <end position="158"/>
    </location>
</feature>
<feature type="compositionally biased region" description="Polar residues" evidence="1">
    <location>
        <begin position="538"/>
        <end position="549"/>
    </location>
</feature>
<dbReference type="InterPro" id="IPR019496">
    <property type="entry name" value="NUFIP1_cons_dom"/>
</dbReference>
<accession>A0ABP1FV09</accession>
<organism evidence="3 4">
    <name type="scientific">Coccomyxa viridis</name>
    <dbReference type="NCBI Taxonomy" id="1274662"/>
    <lineage>
        <taxon>Eukaryota</taxon>
        <taxon>Viridiplantae</taxon>
        <taxon>Chlorophyta</taxon>
        <taxon>core chlorophytes</taxon>
        <taxon>Trebouxiophyceae</taxon>
        <taxon>Trebouxiophyceae incertae sedis</taxon>
        <taxon>Coccomyxaceae</taxon>
        <taxon>Coccomyxa</taxon>
    </lineage>
</organism>
<sequence>MRGGGRRPPGPRPPYNPGQQQASSWAGHGPHMVPPMSPAMWGSPQPPPPMHGGGFPGFMPHDHFGPGSPGAWGPFGPAMHPGNAPPRPAWGGPMSGPPGRSPGRGPPGRGGSPGRGFPSPNGGRLPGRGRSMPSSNGAQQGRGQAASQKHGQQSQAQGKSKKQKLAELDEAPPKPWKPLNAAEIAEGQRWQEERRKRYPTDSNVADRAAQASARRQRGELDPEGEARRLRLHEVIARQQELGLLKEAGTADLLWAASGRGGGLRGGRGRLGGHGGRGPGRGRGYAGDFEPGRGQKRSGGPLSPDADANKQLKQDSGAAPSSAAADDTPLNGLAGYGSDSDREDPEGSKAAQTKDAQSPQPAHQQQQQQGSAKPLHYANGGSRGGRHSTAQGRGRGRHPSQPMVARDPTLLEKLLATDIRAEHSRLLQCMRFIVANNFLQDVGSKPLLYPPEAPSAAEQPPGITLADLPLDSDDSNGAVEAVPAHADVAGSSLPVGQVEHKDGIIEADNASESSSGEEELDEAVSLPGAGEQKREDSQAMEQISVQTQDN</sequence>
<dbReference type="Proteomes" id="UP001497392">
    <property type="component" value="Unassembled WGS sequence"/>
</dbReference>
<dbReference type="PANTHER" id="PTHR13309">
    <property type="entry name" value="NUCLEAR FRAGILE X MENTAL RETARDATION PROTEIN INTERACTING PROTEIN 1"/>
    <property type="match status" value="1"/>
</dbReference>
<feature type="compositionally biased region" description="Low complexity" evidence="1">
    <location>
        <begin position="314"/>
        <end position="326"/>
    </location>
</feature>
<dbReference type="PANTHER" id="PTHR13309:SF0">
    <property type="entry name" value="FMR1-INTERACTING PROTEIN NUFIP1"/>
    <property type="match status" value="1"/>
</dbReference>
<dbReference type="Pfam" id="PF10453">
    <property type="entry name" value="NUFIP1"/>
    <property type="match status" value="1"/>
</dbReference>
<proteinExistence type="predicted"/>
<feature type="region of interest" description="Disordered" evidence="1">
    <location>
        <begin position="449"/>
        <end position="549"/>
    </location>
</feature>
<evidence type="ECO:0000259" key="2">
    <source>
        <dbReference type="Pfam" id="PF10453"/>
    </source>
</evidence>
<comment type="caution">
    <text evidence="3">The sequence shown here is derived from an EMBL/GenBank/DDBJ whole genome shotgun (WGS) entry which is preliminary data.</text>
</comment>
<feature type="compositionally biased region" description="Basic and acidic residues" evidence="1">
    <location>
        <begin position="189"/>
        <end position="199"/>
    </location>
</feature>
<feature type="domain" description="FMR1-interacting protein 1 conserved" evidence="2">
    <location>
        <begin position="188"/>
        <end position="219"/>
    </location>
</feature>